<dbReference type="OMA" id="CEIMYPN"/>
<organism evidence="4 5">
    <name type="scientific">Dictyostelium purpureum</name>
    <name type="common">Slime mold</name>
    <dbReference type="NCBI Taxonomy" id="5786"/>
    <lineage>
        <taxon>Eukaryota</taxon>
        <taxon>Amoebozoa</taxon>
        <taxon>Evosea</taxon>
        <taxon>Eumycetozoa</taxon>
        <taxon>Dictyostelia</taxon>
        <taxon>Dictyosteliales</taxon>
        <taxon>Dictyosteliaceae</taxon>
        <taxon>Dictyostelium</taxon>
    </lineage>
</organism>
<evidence type="ECO:0000256" key="2">
    <source>
        <dbReference type="SAM" id="MobiDB-lite"/>
    </source>
</evidence>
<evidence type="ECO:0000313" key="5">
    <source>
        <dbReference type="Proteomes" id="UP000001064"/>
    </source>
</evidence>
<dbReference type="Gene3D" id="1.10.555.10">
    <property type="entry name" value="Rho GTPase activation protein"/>
    <property type="match status" value="1"/>
</dbReference>
<feature type="compositionally biased region" description="Low complexity" evidence="2">
    <location>
        <begin position="928"/>
        <end position="946"/>
    </location>
</feature>
<dbReference type="GO" id="GO:0007165">
    <property type="term" value="P:signal transduction"/>
    <property type="evidence" value="ECO:0007669"/>
    <property type="project" value="InterPro"/>
</dbReference>
<dbReference type="InterPro" id="IPR032675">
    <property type="entry name" value="LRR_dom_sf"/>
</dbReference>
<dbReference type="GeneID" id="10499921"/>
<dbReference type="Pfam" id="PF00620">
    <property type="entry name" value="RhoGAP"/>
    <property type="match status" value="1"/>
</dbReference>
<evidence type="ECO:0000313" key="4">
    <source>
        <dbReference type="EMBL" id="EGC34413.1"/>
    </source>
</evidence>
<dbReference type="GO" id="GO:0060176">
    <property type="term" value="P:regulation of aggregation involved in sorocarp development"/>
    <property type="evidence" value="ECO:0007669"/>
    <property type="project" value="EnsemblProtists"/>
</dbReference>
<feature type="compositionally biased region" description="Polar residues" evidence="2">
    <location>
        <begin position="1073"/>
        <end position="1092"/>
    </location>
</feature>
<sequence length="1092" mass="118900">MATPVSLNQVEKKTIESILTNKREEGKLITKVSILNEKKKKTEIKTLILGTNRIFLFSDLKGKLSAEYHYLDVNVIESSSENDVTIKFRNQTIFKMSNLDAGEILKTMYITLISTFPGIKLGKTVLLQVTPESRLPSIFAAASASSFNNSQCGSFSLTYRSVCDYLGLQPLSSVLWDIENLYQANQVKDFNLAEIYQFTPNDLKALLLSLSYNTYFQSFISNYKLLNEDLIQLAEVFKENTSLQQISITNSQCSKEPFISLLTNIAENKGLFVSSINLSNNQLENKGILTLGSSIQTFSKNLNYLNIENTSCSGKGIEAFFGCLAANSVICSSLSYLNINNNKLESYGTNGLCKFLSKAKALQQLHMSNTSPVYSLLKMSSPAILQLDFSGNRPTTSKETVMDILAFFKQMPSLQTVNLARIQPSTDELKLLFSPATNLIKCQNVDLSENELGDNGITKLCEIMYPNSNIRHLAIDGNFKSRSKLRGRAIEAIINLIEDNNSIESLSISTGNTKYQLKGDLMPLLLSLLKNQSLIKLDISGNGVGDSGALAISKILWKNQTLKSLKCEGNDFSYTALKMIKNSIKRNEKSLTFFPLPITDIAAILKNDGGSSIVQDKVIKTIQDLQCSIVNNYPNNISSDASSNESPNSGSAPATKPPSQGSIKKPPTGPPTTKPSSTTNITNGYTTLPIKRPGTRGPLYPGRVINSSASGEKSASAASQVEIPPLVSRSIDLLIDEGTNSVGIFRTCASATALKKIKSRFEAGEDIDLKAENVDVDTVAGVLKSYFREMASPIFPENIHESFFQASRQSTIEDKILAYHDIVEKMPPLESKMIKKLFHLLHLISLEKDVNMMSPENIAICWAPTLFRSFASELLPINSFMIVFYFDIFDPENKPISPESKAENGSPPINGANTNINNSLASPLSPVTSPTKDGSPTPTTPSKSHTIGPLRRPLSSSTGMSLIDKEPSAQQHNTMPSSTKPPSTGVTRKGSSGLPPLPTSLSATNTNSNTSSSSSGASSLRSSNGINTSPNSSPTPTPPDSPSFSRIDGNATLRSKRFSRVNRGSYSPGLSRASRSISSLFQDSDLANNDTS</sequence>
<dbReference type="EMBL" id="GL871099">
    <property type="protein sequence ID" value="EGC34413.1"/>
    <property type="molecule type" value="Genomic_DNA"/>
</dbReference>
<dbReference type="FunCoup" id="F0ZNU2">
    <property type="interactions" value="4"/>
</dbReference>
<gene>
    <name evidence="4" type="ORF">DICPUDRAFT_15574</name>
</gene>
<keyword evidence="1" id="KW-0343">GTPase activation</keyword>
<name>F0ZNU2_DICPU</name>
<dbReference type="Pfam" id="PF13516">
    <property type="entry name" value="LRR_6"/>
    <property type="match status" value="2"/>
</dbReference>
<feature type="compositionally biased region" description="Low complexity" evidence="2">
    <location>
        <begin position="636"/>
        <end position="651"/>
    </location>
</feature>
<dbReference type="Gene3D" id="3.80.10.10">
    <property type="entry name" value="Ribonuclease Inhibitor"/>
    <property type="match status" value="1"/>
</dbReference>
<feature type="compositionally biased region" description="Low complexity" evidence="2">
    <location>
        <begin position="990"/>
        <end position="1032"/>
    </location>
</feature>
<dbReference type="GO" id="GO:0030027">
    <property type="term" value="C:lamellipodium"/>
    <property type="evidence" value="ECO:0000318"/>
    <property type="project" value="GO_Central"/>
</dbReference>
<dbReference type="eggNOG" id="KOG4242">
    <property type="taxonomic scope" value="Eukaryota"/>
</dbReference>
<dbReference type="VEuPathDB" id="AmoebaDB:DICPUDRAFT_15574"/>
<dbReference type="STRING" id="5786.F0ZNU2"/>
<reference evidence="5" key="1">
    <citation type="journal article" date="2011" name="Genome Biol.">
        <title>Comparative genomics of the social amoebae Dictyostelium discoideum and Dictyostelium purpureum.</title>
        <authorList>
            <consortium name="US DOE Joint Genome Institute (JGI-PGF)"/>
            <person name="Sucgang R."/>
            <person name="Kuo A."/>
            <person name="Tian X."/>
            <person name="Salerno W."/>
            <person name="Parikh A."/>
            <person name="Feasley C.L."/>
            <person name="Dalin E."/>
            <person name="Tu H."/>
            <person name="Huang E."/>
            <person name="Barry K."/>
            <person name="Lindquist E."/>
            <person name="Shapiro H."/>
            <person name="Bruce D."/>
            <person name="Schmutz J."/>
            <person name="Salamov A."/>
            <person name="Fey P."/>
            <person name="Gaudet P."/>
            <person name="Anjard C."/>
            <person name="Babu M.M."/>
            <person name="Basu S."/>
            <person name="Bushmanova Y."/>
            <person name="van der Wel H."/>
            <person name="Katoh-Kurasawa M."/>
            <person name="Dinh C."/>
            <person name="Coutinho P.M."/>
            <person name="Saito T."/>
            <person name="Elias M."/>
            <person name="Schaap P."/>
            <person name="Kay R.R."/>
            <person name="Henrissat B."/>
            <person name="Eichinger L."/>
            <person name="Rivero F."/>
            <person name="Putnam N.H."/>
            <person name="West C.M."/>
            <person name="Loomis W.F."/>
            <person name="Chisholm R.L."/>
            <person name="Shaulsky G."/>
            <person name="Strassmann J.E."/>
            <person name="Queller D.C."/>
            <person name="Kuspa A."/>
            <person name="Grigoriev I.V."/>
        </authorList>
    </citation>
    <scope>NUCLEOTIDE SEQUENCE [LARGE SCALE GENOMIC DNA]</scope>
    <source>
        <strain evidence="5">QSDP1</strain>
    </source>
</reference>
<evidence type="ECO:0000259" key="3">
    <source>
        <dbReference type="PROSITE" id="PS50238"/>
    </source>
</evidence>
<dbReference type="PANTHER" id="PTHR24112">
    <property type="entry name" value="LEUCINE-RICH REPEAT, ISOFORM F-RELATED"/>
    <property type="match status" value="1"/>
</dbReference>
<dbReference type="InterPro" id="IPR008936">
    <property type="entry name" value="Rho_GTPase_activation_prot"/>
</dbReference>
<dbReference type="PROSITE" id="PS50238">
    <property type="entry name" value="RHOGAP"/>
    <property type="match status" value="1"/>
</dbReference>
<dbReference type="SMART" id="SM00368">
    <property type="entry name" value="LRR_RI"/>
    <property type="match status" value="4"/>
</dbReference>
<dbReference type="GO" id="GO:0030334">
    <property type="term" value="P:regulation of cell migration"/>
    <property type="evidence" value="ECO:0007669"/>
    <property type="project" value="EnsemblProtists"/>
</dbReference>
<dbReference type="OrthoDB" id="79452at2759"/>
<dbReference type="KEGG" id="dpp:DICPUDRAFT_15574"/>
<dbReference type="Proteomes" id="UP000001064">
    <property type="component" value="Unassembled WGS sequence"/>
</dbReference>
<feature type="region of interest" description="Disordered" evidence="2">
    <location>
        <begin position="896"/>
        <end position="1092"/>
    </location>
</feature>
<feature type="compositionally biased region" description="Low complexity" evidence="2">
    <location>
        <begin position="707"/>
        <end position="719"/>
    </location>
</feature>
<keyword evidence="5" id="KW-1185">Reference proteome</keyword>
<evidence type="ECO:0000256" key="1">
    <source>
        <dbReference type="ARBA" id="ARBA00022468"/>
    </source>
</evidence>
<feature type="region of interest" description="Disordered" evidence="2">
    <location>
        <begin position="636"/>
        <end position="719"/>
    </location>
</feature>
<dbReference type="InterPro" id="IPR001611">
    <property type="entry name" value="Leu-rich_rpt"/>
</dbReference>
<dbReference type="InterPro" id="IPR051279">
    <property type="entry name" value="PP1-Reg/Actin-Interact_Protein"/>
</dbReference>
<dbReference type="GO" id="GO:0034315">
    <property type="term" value="P:regulation of Arp2/3 complex-mediated actin nucleation"/>
    <property type="evidence" value="ECO:0000318"/>
    <property type="project" value="GO_Central"/>
</dbReference>
<dbReference type="GO" id="GO:0050764">
    <property type="term" value="P:regulation of phagocytosis"/>
    <property type="evidence" value="ECO:0007669"/>
    <property type="project" value="EnsemblProtists"/>
</dbReference>
<dbReference type="PANTHER" id="PTHR24112:SF67">
    <property type="entry name" value="RHO GTPASE-ACTIVATING PROTEIN GACW"/>
    <property type="match status" value="1"/>
</dbReference>
<dbReference type="SUPFAM" id="SSF48350">
    <property type="entry name" value="GTPase activation domain, GAP"/>
    <property type="match status" value="1"/>
</dbReference>
<dbReference type="SMART" id="SM00324">
    <property type="entry name" value="RhoGAP"/>
    <property type="match status" value="1"/>
</dbReference>
<dbReference type="GO" id="GO:0016477">
    <property type="term" value="P:cell migration"/>
    <property type="evidence" value="ECO:0000318"/>
    <property type="project" value="GO_Central"/>
</dbReference>
<dbReference type="Gene3D" id="2.30.29.30">
    <property type="entry name" value="Pleckstrin-homology domain (PH domain)/Phosphotyrosine-binding domain (PTB)"/>
    <property type="match status" value="1"/>
</dbReference>
<feature type="compositionally biased region" description="Polar residues" evidence="2">
    <location>
        <begin position="968"/>
        <end position="986"/>
    </location>
</feature>
<dbReference type="GO" id="GO:0005096">
    <property type="term" value="F:GTPase activator activity"/>
    <property type="evidence" value="ECO:0007669"/>
    <property type="project" value="UniProtKB-KW"/>
</dbReference>
<dbReference type="AlphaFoldDB" id="F0ZNU2"/>
<dbReference type="GO" id="GO:0001891">
    <property type="term" value="C:phagocytic cup"/>
    <property type="evidence" value="ECO:0007669"/>
    <property type="project" value="EnsemblProtists"/>
</dbReference>
<feature type="compositionally biased region" description="Low complexity" evidence="2">
    <location>
        <begin position="674"/>
        <end position="683"/>
    </location>
</feature>
<dbReference type="GO" id="GO:0005886">
    <property type="term" value="C:plasma membrane"/>
    <property type="evidence" value="ECO:0000318"/>
    <property type="project" value="GO_Central"/>
</dbReference>
<feature type="domain" description="Rho-GAP" evidence="3">
    <location>
        <begin position="715"/>
        <end position="889"/>
    </location>
</feature>
<feature type="compositionally biased region" description="Polar residues" evidence="2">
    <location>
        <begin position="911"/>
        <end position="927"/>
    </location>
</feature>
<feature type="non-terminal residue" evidence="4">
    <location>
        <position position="1"/>
    </location>
</feature>
<dbReference type="InParanoid" id="F0ZNU2"/>
<dbReference type="CDD" id="cd00159">
    <property type="entry name" value="RhoGAP"/>
    <property type="match status" value="1"/>
</dbReference>
<dbReference type="RefSeq" id="XP_003289087.1">
    <property type="nucleotide sequence ID" value="XM_003289039.1"/>
</dbReference>
<proteinExistence type="predicted"/>
<dbReference type="eggNOG" id="KOG4271">
    <property type="taxonomic scope" value="Eukaryota"/>
</dbReference>
<accession>F0ZNU2</accession>
<dbReference type="InterPro" id="IPR000198">
    <property type="entry name" value="RhoGAP_dom"/>
</dbReference>
<dbReference type="InterPro" id="IPR011993">
    <property type="entry name" value="PH-like_dom_sf"/>
</dbReference>
<dbReference type="SUPFAM" id="SSF52047">
    <property type="entry name" value="RNI-like"/>
    <property type="match status" value="1"/>
</dbReference>
<protein>
    <recommendedName>
        <fullName evidence="3">Rho-GAP domain-containing protein</fullName>
    </recommendedName>
</protein>